<name>A0A3P6AZZ9_BRACM</name>
<organism evidence="1">
    <name type="scientific">Brassica campestris</name>
    <name type="common">Field mustard</name>
    <dbReference type="NCBI Taxonomy" id="3711"/>
    <lineage>
        <taxon>Eukaryota</taxon>
        <taxon>Viridiplantae</taxon>
        <taxon>Streptophyta</taxon>
        <taxon>Embryophyta</taxon>
        <taxon>Tracheophyta</taxon>
        <taxon>Spermatophyta</taxon>
        <taxon>Magnoliopsida</taxon>
        <taxon>eudicotyledons</taxon>
        <taxon>Gunneridae</taxon>
        <taxon>Pentapetalae</taxon>
        <taxon>rosids</taxon>
        <taxon>malvids</taxon>
        <taxon>Brassicales</taxon>
        <taxon>Brassicaceae</taxon>
        <taxon>Brassiceae</taxon>
        <taxon>Brassica</taxon>
    </lineage>
</organism>
<dbReference type="EMBL" id="LR031573">
    <property type="protein sequence ID" value="VDC92524.1"/>
    <property type="molecule type" value="Genomic_DNA"/>
</dbReference>
<reference evidence="1" key="1">
    <citation type="submission" date="2018-11" db="EMBL/GenBank/DDBJ databases">
        <authorList>
            <consortium name="Genoscope - CEA"/>
            <person name="William W."/>
        </authorList>
    </citation>
    <scope>NUCLEOTIDE SEQUENCE</scope>
</reference>
<gene>
    <name evidence="1" type="ORF">BRAA02T08869Z</name>
</gene>
<dbReference type="AlphaFoldDB" id="A0A3P6AZZ9"/>
<sequence>MDKTHLTRIPVAQRSLSLSKEHYTSGLFLPIKTITVYSPKYCILATYLCSPLE</sequence>
<protein>
    <submittedName>
        <fullName evidence="1">Uncharacterized protein</fullName>
    </submittedName>
</protein>
<evidence type="ECO:0000313" key="1">
    <source>
        <dbReference type="EMBL" id="VDC92524.1"/>
    </source>
</evidence>
<proteinExistence type="predicted"/>
<accession>A0A3P6AZZ9</accession>